<dbReference type="EMBL" id="LAZR01019424">
    <property type="protein sequence ID" value="KKL92585.1"/>
    <property type="molecule type" value="Genomic_DNA"/>
</dbReference>
<dbReference type="AlphaFoldDB" id="A0A0F9IFK4"/>
<evidence type="ECO:0000256" key="1">
    <source>
        <dbReference type="SAM" id="Phobius"/>
    </source>
</evidence>
<keyword evidence="1" id="KW-1133">Transmembrane helix</keyword>
<gene>
    <name evidence="2" type="ORF">LCGC14_1883260</name>
</gene>
<organism evidence="2">
    <name type="scientific">marine sediment metagenome</name>
    <dbReference type="NCBI Taxonomy" id="412755"/>
    <lineage>
        <taxon>unclassified sequences</taxon>
        <taxon>metagenomes</taxon>
        <taxon>ecological metagenomes</taxon>
    </lineage>
</organism>
<protein>
    <submittedName>
        <fullName evidence="2">Uncharacterized protein</fullName>
    </submittedName>
</protein>
<comment type="caution">
    <text evidence="2">The sequence shown here is derived from an EMBL/GenBank/DDBJ whole genome shotgun (WGS) entry which is preliminary data.</text>
</comment>
<name>A0A0F9IFK4_9ZZZZ</name>
<accession>A0A0F9IFK4</accession>
<sequence length="73" mass="8584">MNDADRISMARIDERTLNIWRVTEAQDKKLDHLIEHQAKQNGWIMRNTIYRRIMVSIGGATIMTFILHLIGVY</sequence>
<keyword evidence="1" id="KW-0812">Transmembrane</keyword>
<proteinExistence type="predicted"/>
<feature type="transmembrane region" description="Helical" evidence="1">
    <location>
        <begin position="49"/>
        <end position="70"/>
    </location>
</feature>
<evidence type="ECO:0000313" key="2">
    <source>
        <dbReference type="EMBL" id="KKL92585.1"/>
    </source>
</evidence>
<keyword evidence="1" id="KW-0472">Membrane</keyword>
<reference evidence="2" key="1">
    <citation type="journal article" date="2015" name="Nature">
        <title>Complex archaea that bridge the gap between prokaryotes and eukaryotes.</title>
        <authorList>
            <person name="Spang A."/>
            <person name="Saw J.H."/>
            <person name="Jorgensen S.L."/>
            <person name="Zaremba-Niedzwiedzka K."/>
            <person name="Martijn J."/>
            <person name="Lind A.E."/>
            <person name="van Eijk R."/>
            <person name="Schleper C."/>
            <person name="Guy L."/>
            <person name="Ettema T.J."/>
        </authorList>
    </citation>
    <scope>NUCLEOTIDE SEQUENCE</scope>
</reference>